<accession>A0ABV3ST92</accession>
<organism evidence="3 4">
    <name type="scientific">Nocardioides eburneus</name>
    <dbReference type="NCBI Taxonomy" id="3231482"/>
    <lineage>
        <taxon>Bacteria</taxon>
        <taxon>Bacillati</taxon>
        <taxon>Actinomycetota</taxon>
        <taxon>Actinomycetes</taxon>
        <taxon>Propionibacteriales</taxon>
        <taxon>Nocardioidaceae</taxon>
        <taxon>Nocardioides</taxon>
    </lineage>
</organism>
<keyword evidence="2" id="KW-0812">Transmembrane</keyword>
<dbReference type="RefSeq" id="WP_367990814.1">
    <property type="nucleotide sequence ID" value="NZ_JBFPJR010000001.1"/>
</dbReference>
<name>A0ABV3ST92_9ACTN</name>
<feature type="region of interest" description="Disordered" evidence="1">
    <location>
        <begin position="1"/>
        <end position="110"/>
    </location>
</feature>
<feature type="transmembrane region" description="Helical" evidence="2">
    <location>
        <begin position="177"/>
        <end position="194"/>
    </location>
</feature>
<feature type="transmembrane region" description="Helical" evidence="2">
    <location>
        <begin position="289"/>
        <end position="306"/>
    </location>
</feature>
<evidence type="ECO:0000313" key="3">
    <source>
        <dbReference type="EMBL" id="MEX0426158.1"/>
    </source>
</evidence>
<dbReference type="EMBL" id="JBFPJR010000001">
    <property type="protein sequence ID" value="MEX0426158.1"/>
    <property type="molecule type" value="Genomic_DNA"/>
</dbReference>
<feature type="transmembrane region" description="Helical" evidence="2">
    <location>
        <begin position="200"/>
        <end position="220"/>
    </location>
</feature>
<dbReference type="Proteomes" id="UP001556631">
    <property type="component" value="Unassembled WGS sequence"/>
</dbReference>
<keyword evidence="2" id="KW-0472">Membrane</keyword>
<feature type="transmembrane region" description="Helical" evidence="2">
    <location>
        <begin position="152"/>
        <end position="170"/>
    </location>
</feature>
<feature type="compositionally biased region" description="Low complexity" evidence="1">
    <location>
        <begin position="87"/>
        <end position="109"/>
    </location>
</feature>
<keyword evidence="4" id="KW-1185">Reference proteome</keyword>
<evidence type="ECO:0000256" key="2">
    <source>
        <dbReference type="SAM" id="Phobius"/>
    </source>
</evidence>
<sequence>MTRAAPRRRADTQRRGRRVAERVPAYVDPSSPDAVGATPGGADAGRAAEQPAGDRRDARRDARRYAHARPTSRPTPDREASGDETVAPAAAASPASQEHCEAAASASASVMPRRTPRMGRLGVVGFVTLWLTALALGLLALAASALDVGPDAVGGIGAVIVSTAYTWALAARTGGRPVIFSALTLAVGAAVLALDQDELRTGAAVLTAAVAAVLGVMLTVPARRFPQVVRETVVAVVIAGIGTFAALGYRPVVDVARFQYAVLACAMVCAFFLVYRLGAGLHGLGRRGMLVVVVGGVMLAVTLLYAELIRRYGTPGLVGSVHDGVVWCRDHLGGYPRPIEALLGIPSLAWGTHMRARRRQGWWVCAFGVGVTAPVASTLLNADIGILESLVSVGYSLVVGLVIGFVVIRVDLAFTGYPSRGDAHRPVGRRAAREAEDASAVRPEPGRARALL</sequence>
<feature type="transmembrane region" description="Helical" evidence="2">
    <location>
        <begin position="232"/>
        <end position="252"/>
    </location>
</feature>
<gene>
    <name evidence="3" type="ORF">AB3X52_00905</name>
</gene>
<reference evidence="3 4" key="1">
    <citation type="submission" date="2024-07" db="EMBL/GenBank/DDBJ databases">
        <authorList>
            <person name="Lee S."/>
            <person name="Kang M."/>
        </authorList>
    </citation>
    <scope>NUCLEOTIDE SEQUENCE [LARGE SCALE GENOMIC DNA]</scope>
    <source>
        <strain evidence="3 4">DS6</strain>
    </source>
</reference>
<comment type="caution">
    <text evidence="3">The sequence shown here is derived from an EMBL/GenBank/DDBJ whole genome shotgun (WGS) entry which is preliminary data.</text>
</comment>
<feature type="compositionally biased region" description="Basic and acidic residues" evidence="1">
    <location>
        <begin position="422"/>
        <end position="436"/>
    </location>
</feature>
<feature type="transmembrane region" description="Helical" evidence="2">
    <location>
        <begin position="121"/>
        <end position="146"/>
    </location>
</feature>
<feature type="compositionally biased region" description="Basic and acidic residues" evidence="1">
    <location>
        <begin position="52"/>
        <end position="64"/>
    </location>
</feature>
<feature type="transmembrane region" description="Helical" evidence="2">
    <location>
        <begin position="258"/>
        <end position="277"/>
    </location>
</feature>
<feature type="compositionally biased region" description="Basic and acidic residues" evidence="1">
    <location>
        <begin position="8"/>
        <end position="21"/>
    </location>
</feature>
<evidence type="ECO:0000256" key="1">
    <source>
        <dbReference type="SAM" id="MobiDB-lite"/>
    </source>
</evidence>
<feature type="transmembrane region" description="Helical" evidence="2">
    <location>
        <begin position="389"/>
        <end position="408"/>
    </location>
</feature>
<feature type="transmembrane region" description="Helical" evidence="2">
    <location>
        <begin position="361"/>
        <end position="382"/>
    </location>
</feature>
<protein>
    <submittedName>
        <fullName evidence="3">Uncharacterized protein</fullName>
    </submittedName>
</protein>
<proteinExistence type="predicted"/>
<evidence type="ECO:0000313" key="4">
    <source>
        <dbReference type="Proteomes" id="UP001556631"/>
    </source>
</evidence>
<feature type="region of interest" description="Disordered" evidence="1">
    <location>
        <begin position="422"/>
        <end position="452"/>
    </location>
</feature>
<keyword evidence="2" id="KW-1133">Transmembrane helix</keyword>